<reference evidence="2" key="3">
    <citation type="submission" date="2018-07" db="EMBL/GenBank/DDBJ databases">
        <title>WGS assembly of Glycine max.</title>
        <authorList>
            <person name="Schmutz J."/>
            <person name="Cannon S."/>
            <person name="Schlueter J."/>
            <person name="Ma J."/>
            <person name="Mitros T."/>
            <person name="Nelson W."/>
            <person name="Hyten D."/>
            <person name="Song Q."/>
            <person name="Thelen J."/>
            <person name="Cheng J."/>
            <person name="Xu D."/>
            <person name="Hellsten U."/>
            <person name="May G."/>
            <person name="Yu Y."/>
            <person name="Sakurai T."/>
            <person name="Umezawa T."/>
            <person name="Bhattacharyya M."/>
            <person name="Sandhu D."/>
            <person name="Valliyodan B."/>
            <person name="Lindquist E."/>
            <person name="Peto M."/>
            <person name="Grant D."/>
            <person name="Shu S."/>
            <person name="Goodstein D."/>
            <person name="Barry K."/>
            <person name="Futrell-Griggs M."/>
            <person name="Abernathy B."/>
            <person name="Du J."/>
            <person name="Tian Z."/>
            <person name="Zhu L."/>
            <person name="Gill N."/>
            <person name="Joshi T."/>
            <person name="Libault M."/>
            <person name="Sethuraman A."/>
            <person name="Zhang X."/>
            <person name="Shinozaki K."/>
            <person name="Nguyen H."/>
            <person name="Wing R."/>
            <person name="Cregan P."/>
            <person name="Specht J."/>
            <person name="Grimwood J."/>
            <person name="Rokhsar D."/>
            <person name="Stacey G."/>
            <person name="Shoemaker R."/>
            <person name="Jackson S."/>
        </authorList>
    </citation>
    <scope>NUCLEOTIDE SEQUENCE</scope>
    <source>
        <tissue evidence="2">Callus</tissue>
    </source>
</reference>
<protein>
    <submittedName>
        <fullName evidence="2 3">Uncharacterized protein</fullName>
    </submittedName>
</protein>
<dbReference type="Proteomes" id="UP000008827">
    <property type="component" value="Chromosome 8"/>
</dbReference>
<dbReference type="EnsemblPlants" id="KRH46500">
    <property type="protein sequence ID" value="KRH46500"/>
    <property type="gene ID" value="GLYMA_08G337700"/>
</dbReference>
<keyword evidence="4" id="KW-1185">Reference proteome</keyword>
<dbReference type="InParanoid" id="A0A0R0J518"/>
<sequence length="99" mass="11650">MCLTSNDYCKNFFILSSYHVFATNRLNDSYPRKKGIKKGRTPRYNIIKTKSALYQGDIRSCLSEIRRNYKERKKNRKPTLSNLRGAQTLPQMDLNISRD</sequence>
<accession>A0A0R0J518</accession>
<dbReference type="EMBL" id="CM000841">
    <property type="protein sequence ID" value="KRH46500.1"/>
    <property type="molecule type" value="Genomic_DNA"/>
</dbReference>
<dbReference type="Gramene" id="KRH46500">
    <property type="protein sequence ID" value="KRH46500"/>
    <property type="gene ID" value="GLYMA_08G337700"/>
</dbReference>
<feature type="compositionally biased region" description="Polar residues" evidence="1">
    <location>
        <begin position="78"/>
        <end position="90"/>
    </location>
</feature>
<dbReference type="AlphaFoldDB" id="A0A0R0J518"/>
<reference evidence="2 3" key="1">
    <citation type="journal article" date="2010" name="Nature">
        <title>Genome sequence of the palaeopolyploid soybean.</title>
        <authorList>
            <person name="Schmutz J."/>
            <person name="Cannon S.B."/>
            <person name="Schlueter J."/>
            <person name="Ma J."/>
            <person name="Mitros T."/>
            <person name="Nelson W."/>
            <person name="Hyten D.L."/>
            <person name="Song Q."/>
            <person name="Thelen J.J."/>
            <person name="Cheng J."/>
            <person name="Xu D."/>
            <person name="Hellsten U."/>
            <person name="May G.D."/>
            <person name="Yu Y."/>
            <person name="Sakurai T."/>
            <person name="Umezawa T."/>
            <person name="Bhattacharyya M.K."/>
            <person name="Sandhu D."/>
            <person name="Valliyodan B."/>
            <person name="Lindquist E."/>
            <person name="Peto M."/>
            <person name="Grant D."/>
            <person name="Shu S."/>
            <person name="Goodstein D."/>
            <person name="Barry K."/>
            <person name="Futrell-Griggs M."/>
            <person name="Abernathy B."/>
            <person name="Du J."/>
            <person name="Tian Z."/>
            <person name="Zhu L."/>
            <person name="Gill N."/>
            <person name="Joshi T."/>
            <person name="Libault M."/>
            <person name="Sethuraman A."/>
            <person name="Zhang X.-C."/>
            <person name="Shinozaki K."/>
            <person name="Nguyen H.T."/>
            <person name="Wing R.A."/>
            <person name="Cregan P."/>
            <person name="Specht J."/>
            <person name="Grimwood J."/>
            <person name="Rokhsar D."/>
            <person name="Stacey G."/>
            <person name="Shoemaker R.C."/>
            <person name="Jackson S.A."/>
        </authorList>
    </citation>
    <scope>NUCLEOTIDE SEQUENCE [LARGE SCALE GENOMIC DNA]</scope>
    <source>
        <strain evidence="3">cv. Williams 82</strain>
        <tissue evidence="2">Callus</tissue>
    </source>
</reference>
<evidence type="ECO:0000313" key="2">
    <source>
        <dbReference type="EMBL" id="KRH46500.1"/>
    </source>
</evidence>
<evidence type="ECO:0000313" key="4">
    <source>
        <dbReference type="Proteomes" id="UP000008827"/>
    </source>
</evidence>
<name>A0A0R0J518_SOYBN</name>
<organism evidence="2">
    <name type="scientific">Glycine max</name>
    <name type="common">Soybean</name>
    <name type="synonym">Glycine hispida</name>
    <dbReference type="NCBI Taxonomy" id="3847"/>
    <lineage>
        <taxon>Eukaryota</taxon>
        <taxon>Viridiplantae</taxon>
        <taxon>Streptophyta</taxon>
        <taxon>Embryophyta</taxon>
        <taxon>Tracheophyta</taxon>
        <taxon>Spermatophyta</taxon>
        <taxon>Magnoliopsida</taxon>
        <taxon>eudicotyledons</taxon>
        <taxon>Gunneridae</taxon>
        <taxon>Pentapetalae</taxon>
        <taxon>rosids</taxon>
        <taxon>fabids</taxon>
        <taxon>Fabales</taxon>
        <taxon>Fabaceae</taxon>
        <taxon>Papilionoideae</taxon>
        <taxon>50 kb inversion clade</taxon>
        <taxon>NPAAA clade</taxon>
        <taxon>indigoferoid/millettioid clade</taxon>
        <taxon>Phaseoleae</taxon>
        <taxon>Glycine</taxon>
        <taxon>Glycine subgen. Soja</taxon>
    </lineage>
</organism>
<evidence type="ECO:0000256" key="1">
    <source>
        <dbReference type="SAM" id="MobiDB-lite"/>
    </source>
</evidence>
<proteinExistence type="predicted"/>
<feature type="region of interest" description="Disordered" evidence="1">
    <location>
        <begin position="72"/>
        <end position="99"/>
    </location>
</feature>
<evidence type="ECO:0000313" key="3">
    <source>
        <dbReference type="EnsemblPlants" id="KRH46500"/>
    </source>
</evidence>
<gene>
    <name evidence="2" type="ORF">GLYMA_08G337700</name>
</gene>
<reference evidence="3" key="2">
    <citation type="submission" date="2018-02" db="UniProtKB">
        <authorList>
            <consortium name="EnsemblPlants"/>
        </authorList>
    </citation>
    <scope>IDENTIFICATION</scope>
    <source>
        <strain evidence="3">Williams 82</strain>
    </source>
</reference>